<dbReference type="GeneID" id="91552617"/>
<proteinExistence type="predicted"/>
<evidence type="ECO:0000259" key="1">
    <source>
        <dbReference type="Pfam" id="PF04149"/>
    </source>
</evidence>
<name>A0ABQ3Q3W8_9ACTN</name>
<feature type="domain" description="DUF397" evidence="1">
    <location>
        <begin position="2"/>
        <end position="55"/>
    </location>
</feature>
<sequence>MSWRKSTYSGGGEGNTCVEIATSPTRIRIRDSKAPARATLSVPVSSFAALVESLKAGARPDAAGR</sequence>
<protein>
    <recommendedName>
        <fullName evidence="1">DUF397 domain-containing protein</fullName>
    </recommendedName>
</protein>
<dbReference type="Proteomes" id="UP001052655">
    <property type="component" value="Unassembled WGS sequence"/>
</dbReference>
<gene>
    <name evidence="2" type="ORF">Sdagh_36600</name>
</gene>
<comment type="caution">
    <text evidence="2">The sequence shown here is derived from an EMBL/GenBank/DDBJ whole genome shotgun (WGS) entry which is preliminary data.</text>
</comment>
<dbReference type="Pfam" id="PF04149">
    <property type="entry name" value="DUF397"/>
    <property type="match status" value="1"/>
</dbReference>
<keyword evidence="3" id="KW-1185">Reference proteome</keyword>
<dbReference type="EMBL" id="BNDX01000008">
    <property type="protein sequence ID" value="GHI31930.1"/>
    <property type="molecule type" value="Genomic_DNA"/>
</dbReference>
<evidence type="ECO:0000313" key="3">
    <source>
        <dbReference type="Proteomes" id="UP001052655"/>
    </source>
</evidence>
<organism evidence="2 3">
    <name type="scientific">Streptomyces daghestanicus</name>
    <dbReference type="NCBI Taxonomy" id="66885"/>
    <lineage>
        <taxon>Bacteria</taxon>
        <taxon>Bacillati</taxon>
        <taxon>Actinomycetota</taxon>
        <taxon>Actinomycetes</taxon>
        <taxon>Kitasatosporales</taxon>
        <taxon>Streptomycetaceae</taxon>
        <taxon>Streptomyces</taxon>
    </lineage>
</organism>
<evidence type="ECO:0000313" key="2">
    <source>
        <dbReference type="EMBL" id="GHI31930.1"/>
    </source>
</evidence>
<dbReference type="RefSeq" id="WP_189422144.1">
    <property type="nucleotide sequence ID" value="NZ_BMTC01000006.1"/>
</dbReference>
<dbReference type="InterPro" id="IPR007278">
    <property type="entry name" value="DUF397"/>
</dbReference>
<accession>A0ABQ3Q3W8</accession>
<reference evidence="2" key="1">
    <citation type="submission" date="2024-05" db="EMBL/GenBank/DDBJ databases">
        <title>Whole genome shotgun sequence of Streptomyces daghestanicus NBRC 12762.</title>
        <authorList>
            <person name="Komaki H."/>
            <person name="Tamura T."/>
        </authorList>
    </citation>
    <scope>NUCLEOTIDE SEQUENCE</scope>
    <source>
        <strain evidence="2">NBRC 12762</strain>
    </source>
</reference>